<gene>
    <name evidence="2" type="ORF">H6G83_34245</name>
</gene>
<keyword evidence="1" id="KW-1133">Transmembrane helix</keyword>
<organism evidence="2 3">
    <name type="scientific">Anabaena azotica FACHB-119</name>
    <dbReference type="NCBI Taxonomy" id="947527"/>
    <lineage>
        <taxon>Bacteria</taxon>
        <taxon>Bacillati</taxon>
        <taxon>Cyanobacteriota</taxon>
        <taxon>Cyanophyceae</taxon>
        <taxon>Nostocales</taxon>
        <taxon>Nostocaceae</taxon>
        <taxon>Anabaena</taxon>
        <taxon>Anabaena azotica</taxon>
    </lineage>
</organism>
<keyword evidence="1" id="KW-0472">Membrane</keyword>
<protein>
    <submittedName>
        <fullName evidence="2">Uncharacterized protein</fullName>
    </submittedName>
</protein>
<keyword evidence="1" id="KW-0812">Transmembrane</keyword>
<sequence length="67" mass="7132">MKVKYIVLSISGLLVALAFSYFASQILNPKITLFIGGGAVAAGAVLQVRQSRQQQSTIKANNNVPNL</sequence>
<evidence type="ECO:0000313" key="2">
    <source>
        <dbReference type="EMBL" id="MBD2505596.1"/>
    </source>
</evidence>
<comment type="caution">
    <text evidence="2">The sequence shown here is derived from an EMBL/GenBank/DDBJ whole genome shotgun (WGS) entry which is preliminary data.</text>
</comment>
<name>A0ABR8DHN3_9NOST</name>
<feature type="transmembrane region" description="Helical" evidence="1">
    <location>
        <begin position="32"/>
        <end position="49"/>
    </location>
</feature>
<evidence type="ECO:0000313" key="3">
    <source>
        <dbReference type="Proteomes" id="UP000661112"/>
    </source>
</evidence>
<dbReference type="Proteomes" id="UP000661112">
    <property type="component" value="Unassembled WGS sequence"/>
</dbReference>
<evidence type="ECO:0000256" key="1">
    <source>
        <dbReference type="SAM" id="Phobius"/>
    </source>
</evidence>
<proteinExistence type="predicted"/>
<dbReference type="EMBL" id="JACJSG010000102">
    <property type="protein sequence ID" value="MBD2505596.1"/>
    <property type="molecule type" value="Genomic_DNA"/>
</dbReference>
<keyword evidence="3" id="KW-1185">Reference proteome</keyword>
<dbReference type="RefSeq" id="WP_206759026.1">
    <property type="nucleotide sequence ID" value="NZ_JACJSG010000102.1"/>
</dbReference>
<accession>A0ABR8DHN3</accession>
<reference evidence="2 3" key="1">
    <citation type="journal article" date="2020" name="ISME J.">
        <title>Comparative genomics reveals insights into cyanobacterial evolution and habitat adaptation.</title>
        <authorList>
            <person name="Chen M.Y."/>
            <person name="Teng W.K."/>
            <person name="Zhao L."/>
            <person name="Hu C.X."/>
            <person name="Zhou Y.K."/>
            <person name="Han B.P."/>
            <person name="Song L.R."/>
            <person name="Shu W.S."/>
        </authorList>
    </citation>
    <scope>NUCLEOTIDE SEQUENCE [LARGE SCALE GENOMIC DNA]</scope>
    <source>
        <strain evidence="2 3">FACHB-119</strain>
    </source>
</reference>